<reference evidence="4 5" key="2">
    <citation type="journal article" date="2012" name="Stand. Genomic Sci.">
        <title>Complete Genome Sequence of Clostridium clariflavum DSM 19732.</title>
        <authorList>
            <person name="Izquierdo J.A."/>
            <person name="Goodwin L."/>
            <person name="Davenport K.W."/>
            <person name="Teshima H."/>
            <person name="Bruce D."/>
            <person name="Detter C."/>
            <person name="Tapia R."/>
            <person name="Han S."/>
            <person name="Land M."/>
            <person name="Hauser L."/>
            <person name="Jeffries C.D."/>
            <person name="Han J."/>
            <person name="Pitluck S."/>
            <person name="Nolan M."/>
            <person name="Chen A."/>
            <person name="Huntemann M."/>
            <person name="Mavromatis K."/>
            <person name="Mikhailova N."/>
            <person name="Liolios K."/>
            <person name="Woyke T."/>
            <person name="Lynd L.R."/>
        </authorList>
    </citation>
    <scope>NUCLEOTIDE SEQUENCE [LARGE SCALE GENOMIC DNA]</scope>
    <source>
        <strain evidence="5">DSM 19732 / NBRC 101661 / EBR45</strain>
    </source>
</reference>
<comment type="function">
    <text evidence="1">SASP are bound to spore DNA. They are double-stranded DNA-binding proteins that cause DNA to change to an a-like conformation. They protect the DNA backbone from chemical and enzymatic cleavage and are thus involved in dormant spore's high resistance to UV light.</text>
</comment>
<dbReference type="RefSeq" id="WP_014257126.1">
    <property type="nucleotide sequence ID" value="NC_016627.1"/>
</dbReference>
<dbReference type="STRING" id="720554.Clocl_4204"/>
<comment type="similarity">
    <text evidence="2">Belongs to the alpha/beta-type SASP family.</text>
</comment>
<evidence type="ECO:0000256" key="1">
    <source>
        <dbReference type="ARBA" id="ARBA00003863"/>
    </source>
</evidence>
<reference evidence="5" key="1">
    <citation type="submission" date="2011-12" db="EMBL/GenBank/DDBJ databases">
        <title>Complete sequence of Clostridium clariflavum DSM 19732.</title>
        <authorList>
            <consortium name="US DOE Joint Genome Institute"/>
            <person name="Lucas S."/>
            <person name="Han J."/>
            <person name="Lapidus A."/>
            <person name="Cheng J.-F."/>
            <person name="Goodwin L."/>
            <person name="Pitluck S."/>
            <person name="Peters L."/>
            <person name="Teshima H."/>
            <person name="Detter J.C."/>
            <person name="Han C."/>
            <person name="Tapia R."/>
            <person name="Land M."/>
            <person name="Hauser L."/>
            <person name="Kyrpides N."/>
            <person name="Ivanova N."/>
            <person name="Pagani I."/>
            <person name="Kitzmiller T."/>
            <person name="Lynd L."/>
            <person name="Izquierdo J."/>
            <person name="Woyke T."/>
        </authorList>
    </citation>
    <scope>NUCLEOTIDE SEQUENCE [LARGE SCALE GENOMIC DNA]</scope>
    <source>
        <strain evidence="5">DSM 19732 / NBRC 101661 / EBR45</strain>
    </source>
</reference>
<keyword evidence="3" id="KW-0238">DNA-binding</keyword>
<dbReference type="Pfam" id="PF00269">
    <property type="entry name" value="SASP"/>
    <property type="match status" value="1"/>
</dbReference>
<proteinExistence type="inferred from homology"/>
<dbReference type="InterPro" id="IPR001448">
    <property type="entry name" value="SASP_alpha/beta-type"/>
</dbReference>
<sequence length="58" mass="6310">MGRRGGIMSETLKAEIAKELGVYDIVKNEGWGSVSSRDCGNIVKKAIEIAERNLSNSQ</sequence>
<dbReference type="KEGG" id="ccl:Clocl_4204"/>
<dbReference type="OrthoDB" id="1684060at2"/>
<accession>G8LUI3</accession>
<dbReference type="AlphaFoldDB" id="G8LUI3"/>
<evidence type="ECO:0000313" key="4">
    <source>
        <dbReference type="EMBL" id="AEV70631.1"/>
    </source>
</evidence>
<protein>
    <submittedName>
        <fullName evidence="4">Small, acid-soluble spore protein, alpha/beta type</fullName>
    </submittedName>
</protein>
<evidence type="ECO:0000256" key="3">
    <source>
        <dbReference type="ARBA" id="ARBA00023125"/>
    </source>
</evidence>
<dbReference type="eggNOG" id="ENOG5032Y0E">
    <property type="taxonomic scope" value="Bacteria"/>
</dbReference>
<dbReference type="Proteomes" id="UP000005435">
    <property type="component" value="Chromosome"/>
</dbReference>
<evidence type="ECO:0000313" key="5">
    <source>
        <dbReference type="Proteomes" id="UP000005435"/>
    </source>
</evidence>
<evidence type="ECO:0000256" key="2">
    <source>
        <dbReference type="ARBA" id="ARBA00005442"/>
    </source>
</evidence>
<dbReference type="InterPro" id="IPR038300">
    <property type="entry name" value="SASP_sf_alpha/beta"/>
</dbReference>
<dbReference type="Gene3D" id="6.10.10.80">
    <property type="entry name" value="Small, acid-soluble spore protein, alpha/beta type-like"/>
    <property type="match status" value="1"/>
</dbReference>
<gene>
    <name evidence="4" type="ordered locus">Clocl_4204</name>
</gene>
<organism evidence="4 5">
    <name type="scientific">Acetivibrio clariflavus (strain DSM 19732 / NBRC 101661 / EBR45)</name>
    <name type="common">Clostridium clariflavum</name>
    <dbReference type="NCBI Taxonomy" id="720554"/>
    <lineage>
        <taxon>Bacteria</taxon>
        <taxon>Bacillati</taxon>
        <taxon>Bacillota</taxon>
        <taxon>Clostridia</taxon>
        <taxon>Eubacteriales</taxon>
        <taxon>Oscillospiraceae</taxon>
        <taxon>Acetivibrio</taxon>
    </lineage>
</organism>
<dbReference type="InterPro" id="IPR018126">
    <property type="entry name" value="SASP_alpha/beta-type_CS"/>
</dbReference>
<dbReference type="GO" id="GO:0003690">
    <property type="term" value="F:double-stranded DNA binding"/>
    <property type="evidence" value="ECO:0007669"/>
    <property type="project" value="InterPro"/>
</dbReference>
<dbReference type="GO" id="GO:0006265">
    <property type="term" value="P:DNA topological change"/>
    <property type="evidence" value="ECO:0007669"/>
    <property type="project" value="InterPro"/>
</dbReference>
<dbReference type="HOGENOM" id="CLU_169738_3_0_9"/>
<dbReference type="PROSITE" id="PS00304">
    <property type="entry name" value="SASP_1"/>
    <property type="match status" value="1"/>
</dbReference>
<keyword evidence="5" id="KW-1185">Reference proteome</keyword>
<name>G8LUI3_ACECE</name>
<dbReference type="EMBL" id="CP003065">
    <property type="protein sequence ID" value="AEV70631.1"/>
    <property type="molecule type" value="Genomic_DNA"/>
</dbReference>